<dbReference type="Proteomes" id="UP000254282">
    <property type="component" value="Unassembled WGS sequence"/>
</dbReference>
<name>A0A381FR99_9FLAO</name>
<organism evidence="1 2">
    <name type="scientific">Chryseobacterium indoltheticum</name>
    <dbReference type="NCBI Taxonomy" id="254"/>
    <lineage>
        <taxon>Bacteria</taxon>
        <taxon>Pseudomonadati</taxon>
        <taxon>Bacteroidota</taxon>
        <taxon>Flavobacteriia</taxon>
        <taxon>Flavobacteriales</taxon>
        <taxon>Weeksellaceae</taxon>
        <taxon>Chryseobacterium group</taxon>
        <taxon>Chryseobacterium</taxon>
    </lineage>
</organism>
<gene>
    <name evidence="1" type="ORF">NCTC13532_04292</name>
</gene>
<proteinExistence type="predicted"/>
<accession>A0A381FR99</accession>
<evidence type="ECO:0000313" key="2">
    <source>
        <dbReference type="Proteomes" id="UP000254282"/>
    </source>
</evidence>
<evidence type="ECO:0000313" key="1">
    <source>
        <dbReference type="EMBL" id="SUX48672.1"/>
    </source>
</evidence>
<dbReference type="AlphaFoldDB" id="A0A381FR99"/>
<dbReference type="EMBL" id="UFVR01000004">
    <property type="protein sequence ID" value="SUX48672.1"/>
    <property type="molecule type" value="Genomic_DNA"/>
</dbReference>
<reference evidence="1 2" key="1">
    <citation type="submission" date="2018-06" db="EMBL/GenBank/DDBJ databases">
        <authorList>
            <consortium name="Pathogen Informatics"/>
            <person name="Doyle S."/>
        </authorList>
    </citation>
    <scope>NUCLEOTIDE SEQUENCE [LARGE SCALE GENOMIC DNA]</scope>
    <source>
        <strain evidence="1 2">NCTC13532</strain>
    </source>
</reference>
<sequence>MRIINLDMVEFTIDAKSVKNYLHDVKIQIEELSIIRFVG</sequence>
<protein>
    <submittedName>
        <fullName evidence="1">Uncharacterized protein</fullName>
    </submittedName>
</protein>